<sequence length="224" mass="23895">MLTPTRRVLIAVSLFSIGAAVLVLLSHGLQLSTDLFRFIAAWDAFELGYRLSEASLLALVGTWAVTAVILFLRRRGGSLSVLIAGGIGAVVAYACNKVLKALFEEARPCNIYDYAVTSCPPVENWSYPSNHTVIAVAVATSLVVAVPRMAWVAVPLTLITAVSRVVAGHHFPHDVAAGATVGAMIVLIVVVLAAPLADAVTVTLWNRLPLKAPTDRDPRRSPRH</sequence>
<feature type="transmembrane region" description="Helical" evidence="7">
    <location>
        <begin position="175"/>
        <end position="197"/>
    </location>
</feature>
<dbReference type="SUPFAM" id="SSF48317">
    <property type="entry name" value="Acid phosphatase/Vanadium-dependent haloperoxidase"/>
    <property type="match status" value="1"/>
</dbReference>
<evidence type="ECO:0000259" key="8">
    <source>
        <dbReference type="SMART" id="SM00014"/>
    </source>
</evidence>
<dbReference type="GO" id="GO:0005886">
    <property type="term" value="C:plasma membrane"/>
    <property type="evidence" value="ECO:0007669"/>
    <property type="project" value="UniProtKB-SubCell"/>
</dbReference>
<keyword evidence="10" id="KW-1185">Reference proteome</keyword>
<evidence type="ECO:0000313" key="10">
    <source>
        <dbReference type="Proteomes" id="UP000576792"/>
    </source>
</evidence>
<dbReference type="Pfam" id="PF01569">
    <property type="entry name" value="PAP2"/>
    <property type="match status" value="1"/>
</dbReference>
<dbReference type="Proteomes" id="UP000576792">
    <property type="component" value="Unassembled WGS sequence"/>
</dbReference>
<dbReference type="RefSeq" id="WP_167949090.1">
    <property type="nucleotide sequence ID" value="NZ_BAAAPQ010000026.1"/>
</dbReference>
<keyword evidence="6 7" id="KW-0472">Membrane</keyword>
<evidence type="ECO:0000256" key="7">
    <source>
        <dbReference type="SAM" id="Phobius"/>
    </source>
</evidence>
<dbReference type="InterPro" id="IPR000326">
    <property type="entry name" value="PAP2/HPO"/>
</dbReference>
<comment type="caution">
    <text evidence="9">The sequence shown here is derived from an EMBL/GenBank/DDBJ whole genome shotgun (WGS) entry which is preliminary data.</text>
</comment>
<dbReference type="Gene3D" id="1.20.144.10">
    <property type="entry name" value="Phosphatidic acid phosphatase type 2/haloperoxidase"/>
    <property type="match status" value="1"/>
</dbReference>
<keyword evidence="2" id="KW-1003">Cell membrane</keyword>
<keyword evidence="3 7" id="KW-0812">Transmembrane</keyword>
<gene>
    <name evidence="9" type="ORF">BKA07_000030</name>
</gene>
<keyword evidence="4 9" id="KW-0378">Hydrolase</keyword>
<accession>A0A846RU37</accession>
<evidence type="ECO:0000256" key="1">
    <source>
        <dbReference type="ARBA" id="ARBA00004651"/>
    </source>
</evidence>
<feature type="transmembrane region" description="Helical" evidence="7">
    <location>
        <begin position="49"/>
        <end position="72"/>
    </location>
</feature>
<comment type="subcellular location">
    <subcellularLocation>
        <location evidence="1">Cell membrane</location>
        <topology evidence="1">Multi-pass membrane protein</topology>
    </subcellularLocation>
</comment>
<dbReference type="EMBL" id="JAATJN010000001">
    <property type="protein sequence ID" value="NJC54995.1"/>
    <property type="molecule type" value="Genomic_DNA"/>
</dbReference>
<evidence type="ECO:0000256" key="6">
    <source>
        <dbReference type="ARBA" id="ARBA00023136"/>
    </source>
</evidence>
<evidence type="ECO:0000313" key="9">
    <source>
        <dbReference type="EMBL" id="NJC54995.1"/>
    </source>
</evidence>
<evidence type="ECO:0000256" key="3">
    <source>
        <dbReference type="ARBA" id="ARBA00022692"/>
    </source>
</evidence>
<dbReference type="SMART" id="SM00014">
    <property type="entry name" value="acidPPc"/>
    <property type="match status" value="1"/>
</dbReference>
<dbReference type="PANTHER" id="PTHR14969">
    <property type="entry name" value="SPHINGOSINE-1-PHOSPHATE PHOSPHOHYDROLASE"/>
    <property type="match status" value="1"/>
</dbReference>
<dbReference type="GO" id="GO:0050380">
    <property type="term" value="F:undecaprenyl-diphosphatase activity"/>
    <property type="evidence" value="ECO:0007669"/>
    <property type="project" value="UniProtKB-EC"/>
</dbReference>
<feature type="transmembrane region" description="Helical" evidence="7">
    <location>
        <begin position="133"/>
        <end position="154"/>
    </location>
</feature>
<organism evidence="9 10">
    <name type="scientific">Brevibacterium marinum</name>
    <dbReference type="NCBI Taxonomy" id="418643"/>
    <lineage>
        <taxon>Bacteria</taxon>
        <taxon>Bacillati</taxon>
        <taxon>Actinomycetota</taxon>
        <taxon>Actinomycetes</taxon>
        <taxon>Micrococcales</taxon>
        <taxon>Brevibacteriaceae</taxon>
        <taxon>Brevibacterium</taxon>
    </lineage>
</organism>
<proteinExistence type="predicted"/>
<evidence type="ECO:0000256" key="5">
    <source>
        <dbReference type="ARBA" id="ARBA00022989"/>
    </source>
</evidence>
<protein>
    <submittedName>
        <fullName evidence="9">Undecaprenyl-diphosphatase</fullName>
        <ecNumber evidence="9">3.6.1.27</ecNumber>
    </submittedName>
</protein>
<keyword evidence="5 7" id="KW-1133">Transmembrane helix</keyword>
<feature type="transmembrane region" description="Helical" evidence="7">
    <location>
        <begin position="79"/>
        <end position="99"/>
    </location>
</feature>
<feature type="transmembrane region" description="Helical" evidence="7">
    <location>
        <begin position="7"/>
        <end position="29"/>
    </location>
</feature>
<reference evidence="9 10" key="1">
    <citation type="submission" date="2020-03" db="EMBL/GenBank/DDBJ databases">
        <title>Sequencing the genomes of 1000 actinobacteria strains.</title>
        <authorList>
            <person name="Klenk H.-P."/>
        </authorList>
    </citation>
    <scope>NUCLEOTIDE SEQUENCE [LARGE SCALE GENOMIC DNA]</scope>
    <source>
        <strain evidence="9 10">DSM 18964</strain>
    </source>
</reference>
<name>A0A846RU37_9MICO</name>
<dbReference type="PANTHER" id="PTHR14969:SF62">
    <property type="entry name" value="DECAPRENYLPHOSPHORYL-5-PHOSPHORIBOSE PHOSPHATASE RV3807C-RELATED"/>
    <property type="match status" value="1"/>
</dbReference>
<feature type="domain" description="Phosphatidic acid phosphatase type 2/haloperoxidase" evidence="8">
    <location>
        <begin position="81"/>
        <end position="190"/>
    </location>
</feature>
<evidence type="ECO:0000256" key="4">
    <source>
        <dbReference type="ARBA" id="ARBA00022801"/>
    </source>
</evidence>
<dbReference type="EC" id="3.6.1.27" evidence="9"/>
<dbReference type="InterPro" id="IPR036938">
    <property type="entry name" value="PAP2/HPO_sf"/>
</dbReference>
<evidence type="ECO:0000256" key="2">
    <source>
        <dbReference type="ARBA" id="ARBA00022475"/>
    </source>
</evidence>
<dbReference type="AlphaFoldDB" id="A0A846RU37"/>